<evidence type="ECO:0000256" key="2">
    <source>
        <dbReference type="ARBA" id="ARBA00023002"/>
    </source>
</evidence>
<organism evidence="4 5">
    <name type="scientific">Brumimicrobium aurantiacum</name>
    <dbReference type="NCBI Taxonomy" id="1737063"/>
    <lineage>
        <taxon>Bacteria</taxon>
        <taxon>Pseudomonadati</taxon>
        <taxon>Bacteroidota</taxon>
        <taxon>Flavobacteriia</taxon>
        <taxon>Flavobacteriales</taxon>
        <taxon>Crocinitomicaceae</taxon>
        <taxon>Brumimicrobium</taxon>
    </lineage>
</organism>
<accession>A0A3E1F1K3</accession>
<dbReference type="PANTHER" id="PTHR42901:SF1">
    <property type="entry name" value="ALCOHOL DEHYDROGENASE"/>
    <property type="match status" value="1"/>
</dbReference>
<gene>
    <name evidence="4" type="ORF">DXU93_01440</name>
</gene>
<dbReference type="AlphaFoldDB" id="A0A3E1F1K3"/>
<evidence type="ECO:0000256" key="3">
    <source>
        <dbReference type="RuleBase" id="RU000363"/>
    </source>
</evidence>
<keyword evidence="2" id="KW-0560">Oxidoreductase</keyword>
<dbReference type="PRINTS" id="PR00081">
    <property type="entry name" value="GDHRDH"/>
</dbReference>
<evidence type="ECO:0000256" key="1">
    <source>
        <dbReference type="ARBA" id="ARBA00006484"/>
    </source>
</evidence>
<dbReference type="Gene3D" id="3.40.50.720">
    <property type="entry name" value="NAD(P)-binding Rossmann-like Domain"/>
    <property type="match status" value="1"/>
</dbReference>
<dbReference type="InterPro" id="IPR036291">
    <property type="entry name" value="NAD(P)-bd_dom_sf"/>
</dbReference>
<dbReference type="OrthoDB" id="9808814at2"/>
<dbReference type="GO" id="GO:0016491">
    <property type="term" value="F:oxidoreductase activity"/>
    <property type="evidence" value="ECO:0007669"/>
    <property type="project" value="UniProtKB-KW"/>
</dbReference>
<sequence length="258" mass="28395">MRKTALITGASSGIGKELAKIHAEKGVDLIIVARRRDKLEALKKTLEDKYIVNIHIIEKDLTTTNAALEIYQEVKRLNLAVEILINNAGFGGLGRFDERDIATDVSMIQLNVTALTELTYYFLQDFKALNNGKILNVSSTASIMPGPFQAVYYASKAFVASFSNALSEELKHTNITVTNLMPGATASEFGKTSGMNKTDMFKSPASAENVAQDGYDGMMKGQLDVITGLTFSQKLMIKMIPFLPKKMVLKTVRKMQDV</sequence>
<reference evidence="4 5" key="1">
    <citation type="submission" date="2018-08" db="EMBL/GenBank/DDBJ databases">
        <title>The draft genome squence of Brumimicrobium sp. N62.</title>
        <authorList>
            <person name="Du Z.-J."/>
            <person name="Luo H.-R."/>
        </authorList>
    </citation>
    <scope>NUCLEOTIDE SEQUENCE [LARGE SCALE GENOMIC DNA]</scope>
    <source>
        <strain evidence="4 5">N62</strain>
    </source>
</reference>
<evidence type="ECO:0000313" key="5">
    <source>
        <dbReference type="Proteomes" id="UP000257127"/>
    </source>
</evidence>
<dbReference type="EMBL" id="QURB01000001">
    <property type="protein sequence ID" value="RFC55623.1"/>
    <property type="molecule type" value="Genomic_DNA"/>
</dbReference>
<comment type="similarity">
    <text evidence="1 3">Belongs to the short-chain dehydrogenases/reductases (SDR) family.</text>
</comment>
<dbReference type="PRINTS" id="PR00080">
    <property type="entry name" value="SDRFAMILY"/>
</dbReference>
<dbReference type="PANTHER" id="PTHR42901">
    <property type="entry name" value="ALCOHOL DEHYDROGENASE"/>
    <property type="match status" value="1"/>
</dbReference>
<protein>
    <submittedName>
        <fullName evidence="4">SDR family oxidoreductase</fullName>
    </submittedName>
</protein>
<dbReference type="RefSeq" id="WP_116879458.1">
    <property type="nucleotide sequence ID" value="NZ_QURB01000001.1"/>
</dbReference>
<dbReference type="Proteomes" id="UP000257127">
    <property type="component" value="Unassembled WGS sequence"/>
</dbReference>
<dbReference type="PIRSF" id="PIRSF000126">
    <property type="entry name" value="11-beta-HSD1"/>
    <property type="match status" value="1"/>
</dbReference>
<name>A0A3E1F1K3_9FLAO</name>
<proteinExistence type="inferred from homology"/>
<evidence type="ECO:0000313" key="4">
    <source>
        <dbReference type="EMBL" id="RFC55623.1"/>
    </source>
</evidence>
<dbReference type="InterPro" id="IPR002347">
    <property type="entry name" value="SDR_fam"/>
</dbReference>
<dbReference type="Pfam" id="PF00106">
    <property type="entry name" value="adh_short"/>
    <property type="match status" value="1"/>
</dbReference>
<dbReference type="SUPFAM" id="SSF51735">
    <property type="entry name" value="NAD(P)-binding Rossmann-fold domains"/>
    <property type="match status" value="1"/>
</dbReference>
<keyword evidence="5" id="KW-1185">Reference proteome</keyword>
<comment type="caution">
    <text evidence="4">The sequence shown here is derived from an EMBL/GenBank/DDBJ whole genome shotgun (WGS) entry which is preliminary data.</text>
</comment>